<proteinExistence type="predicted"/>
<keyword evidence="2" id="KW-1185">Reference proteome</keyword>
<organism evidence="1 2">
    <name type="scientific">Meiothermus luteus</name>
    <dbReference type="NCBI Taxonomy" id="2026184"/>
    <lineage>
        <taxon>Bacteria</taxon>
        <taxon>Thermotogati</taxon>
        <taxon>Deinococcota</taxon>
        <taxon>Deinococci</taxon>
        <taxon>Thermales</taxon>
        <taxon>Thermaceae</taxon>
        <taxon>Meiothermus</taxon>
    </lineage>
</organism>
<dbReference type="PROSITE" id="PS51257">
    <property type="entry name" value="PROKAR_LIPOPROTEIN"/>
    <property type="match status" value="1"/>
</dbReference>
<gene>
    <name evidence="1" type="ORF">Mlute_02327</name>
</gene>
<dbReference type="RefSeq" id="WP_119360859.1">
    <property type="nucleotide sequence ID" value="NZ_QWKZ01000091.1"/>
</dbReference>
<reference evidence="1 2" key="1">
    <citation type="submission" date="2018-08" db="EMBL/GenBank/DDBJ databases">
        <title>Meiothermus luteus KCTC 52599 genome sequencing project.</title>
        <authorList>
            <person name="Da Costa M.S."/>
            <person name="Albuquerque L."/>
            <person name="Raposo P."/>
            <person name="Froufe H.J.C."/>
            <person name="Barroso C.S."/>
            <person name="Egas C."/>
        </authorList>
    </citation>
    <scope>NUCLEOTIDE SEQUENCE [LARGE SCALE GENOMIC DNA]</scope>
    <source>
        <strain evidence="1 2">KCTC 52599</strain>
    </source>
</reference>
<dbReference type="EMBL" id="QWKZ01000091">
    <property type="protein sequence ID" value="RIH83006.1"/>
    <property type="molecule type" value="Genomic_DNA"/>
</dbReference>
<protein>
    <recommendedName>
        <fullName evidence="3">Lipoprotein</fullName>
    </recommendedName>
</protein>
<dbReference type="OrthoDB" id="9880154at2"/>
<evidence type="ECO:0000313" key="2">
    <source>
        <dbReference type="Proteomes" id="UP000265800"/>
    </source>
</evidence>
<evidence type="ECO:0008006" key="3">
    <source>
        <dbReference type="Google" id="ProtNLM"/>
    </source>
</evidence>
<accession>A0A399EH10</accession>
<evidence type="ECO:0000313" key="1">
    <source>
        <dbReference type="EMBL" id="RIH83006.1"/>
    </source>
</evidence>
<comment type="caution">
    <text evidence="1">The sequence shown here is derived from an EMBL/GenBank/DDBJ whole genome shotgun (WGS) entry which is preliminary data.</text>
</comment>
<dbReference type="AlphaFoldDB" id="A0A399EH10"/>
<name>A0A399EH10_9DEIN</name>
<sequence length="122" mass="13201">MKRSRYIYLLAASTLGLGACSDYQEPQGVAYASQQACVEEWGEEFCWEEEGLELDLDGKKRYGASYYYAGGKVYAYNKQKGQYQLVPAGAGIYRNPGMVPVRSTGVRTGGFGSTARGLGVGG</sequence>
<dbReference type="Proteomes" id="UP000265800">
    <property type="component" value="Unassembled WGS sequence"/>
</dbReference>